<evidence type="ECO:0000313" key="1">
    <source>
        <dbReference type="EMBL" id="GAG40918.1"/>
    </source>
</evidence>
<dbReference type="AlphaFoldDB" id="X0XWG5"/>
<reference evidence="1" key="1">
    <citation type="journal article" date="2014" name="Front. Microbiol.">
        <title>High frequency of phylogenetically diverse reductive dehalogenase-homologous genes in deep subseafloor sedimentary metagenomes.</title>
        <authorList>
            <person name="Kawai M."/>
            <person name="Futagami T."/>
            <person name="Toyoda A."/>
            <person name="Takaki Y."/>
            <person name="Nishi S."/>
            <person name="Hori S."/>
            <person name="Arai W."/>
            <person name="Tsubouchi T."/>
            <person name="Morono Y."/>
            <person name="Uchiyama I."/>
            <person name="Ito T."/>
            <person name="Fujiyama A."/>
            <person name="Inagaki F."/>
            <person name="Takami H."/>
        </authorList>
    </citation>
    <scope>NUCLEOTIDE SEQUENCE</scope>
    <source>
        <strain evidence="1">Expedition CK06-06</strain>
    </source>
</reference>
<dbReference type="InterPro" id="IPR007487">
    <property type="entry name" value="ABC_transpt-TYRBP-like"/>
</dbReference>
<comment type="caution">
    <text evidence="1">The sequence shown here is derived from an EMBL/GenBank/DDBJ whole genome shotgun (WGS) entry which is preliminary data.</text>
</comment>
<dbReference type="Pfam" id="PF04392">
    <property type="entry name" value="ABC_sub_bind"/>
    <property type="match status" value="1"/>
</dbReference>
<dbReference type="PANTHER" id="PTHR35271:SF1">
    <property type="entry name" value="ABC TRANSPORTER, SUBSTRATE-BINDING LIPOPROTEIN"/>
    <property type="match status" value="1"/>
</dbReference>
<organism evidence="1">
    <name type="scientific">marine sediment metagenome</name>
    <dbReference type="NCBI Taxonomy" id="412755"/>
    <lineage>
        <taxon>unclassified sequences</taxon>
        <taxon>metagenomes</taxon>
        <taxon>ecological metagenomes</taxon>
    </lineage>
</organism>
<dbReference type="Gene3D" id="3.40.50.2300">
    <property type="match status" value="1"/>
</dbReference>
<proteinExistence type="predicted"/>
<sequence length="177" mass="19599">PELFKAVVAVGPGALRYVTLHHWPGPVVYGMVLDPERIVHTGAVPCGVSLNLPYQQEIVAIHRVFPDVRRLGVLFNPANNEAWFEKARETAGTCGMVLTALTVQEQSDISHFFEDDDLHVDAVMFIPDRTVISKAVIQFVIKKTILRGIPVIGYNRFFHDSGAALSFVIQKFGNSIS</sequence>
<dbReference type="PANTHER" id="PTHR35271">
    <property type="entry name" value="ABC TRANSPORTER, SUBSTRATE-BINDING LIPOPROTEIN-RELATED"/>
    <property type="match status" value="1"/>
</dbReference>
<feature type="non-terminal residue" evidence="1">
    <location>
        <position position="1"/>
    </location>
</feature>
<accession>X0XWG5</accession>
<protein>
    <submittedName>
        <fullName evidence="1">Uncharacterized protein</fullName>
    </submittedName>
</protein>
<dbReference type="EMBL" id="BARS01044929">
    <property type="protein sequence ID" value="GAG40918.1"/>
    <property type="molecule type" value="Genomic_DNA"/>
</dbReference>
<name>X0XWG5_9ZZZZ</name>
<gene>
    <name evidence="1" type="ORF">S01H1_67808</name>
</gene>